<organism evidence="1 2">
    <name type="scientific">Cricetulus griseus</name>
    <name type="common">Chinese hamster</name>
    <name type="synonym">Cricetulus barabensis griseus</name>
    <dbReference type="NCBI Taxonomy" id="10029"/>
    <lineage>
        <taxon>Eukaryota</taxon>
        <taxon>Metazoa</taxon>
        <taxon>Chordata</taxon>
        <taxon>Craniata</taxon>
        <taxon>Vertebrata</taxon>
        <taxon>Euteleostomi</taxon>
        <taxon>Mammalia</taxon>
        <taxon>Eutheria</taxon>
        <taxon>Euarchontoglires</taxon>
        <taxon>Glires</taxon>
        <taxon>Rodentia</taxon>
        <taxon>Myomorpha</taxon>
        <taxon>Muroidea</taxon>
        <taxon>Cricetidae</taxon>
        <taxon>Cricetinae</taxon>
        <taxon>Cricetulus</taxon>
    </lineage>
</organism>
<dbReference type="Proteomes" id="UP000001075">
    <property type="component" value="Unassembled WGS sequence"/>
</dbReference>
<sequence length="65" mass="6951">MPSGISISIWIPLSSPSSHPSCPYPRGGPYPATSSQYPFQAPVVRDDIISMDIIGPSFSKQSVTN</sequence>
<evidence type="ECO:0000313" key="1">
    <source>
        <dbReference type="EMBL" id="EGV92301.1"/>
    </source>
</evidence>
<evidence type="ECO:0000313" key="2">
    <source>
        <dbReference type="Proteomes" id="UP000001075"/>
    </source>
</evidence>
<accession>G3H6J5</accession>
<dbReference type="InParanoid" id="G3H6J5"/>
<protein>
    <submittedName>
        <fullName evidence="1">Uncharacterized protein</fullName>
    </submittedName>
</protein>
<dbReference type="EMBL" id="JH000175">
    <property type="protein sequence ID" value="EGV92301.1"/>
    <property type="molecule type" value="Genomic_DNA"/>
</dbReference>
<reference evidence="2" key="1">
    <citation type="journal article" date="2011" name="Nat. Biotechnol.">
        <title>The genomic sequence of the Chinese hamster ovary (CHO)-K1 cell line.</title>
        <authorList>
            <person name="Xu X."/>
            <person name="Nagarajan H."/>
            <person name="Lewis N.E."/>
            <person name="Pan S."/>
            <person name="Cai Z."/>
            <person name="Liu X."/>
            <person name="Chen W."/>
            <person name="Xie M."/>
            <person name="Wang W."/>
            <person name="Hammond S."/>
            <person name="Andersen M.R."/>
            <person name="Neff N."/>
            <person name="Passarelli B."/>
            <person name="Koh W."/>
            <person name="Fan H.C."/>
            <person name="Wang J."/>
            <person name="Gui Y."/>
            <person name="Lee K.H."/>
            <person name="Betenbaugh M.J."/>
            <person name="Quake S.R."/>
            <person name="Famili I."/>
            <person name="Palsson B.O."/>
            <person name="Wang J."/>
        </authorList>
    </citation>
    <scope>NUCLEOTIDE SEQUENCE [LARGE SCALE GENOMIC DNA]</scope>
    <source>
        <strain evidence="2">CHO K1 cell line</strain>
    </source>
</reference>
<name>G3H6J5_CRIGR</name>
<dbReference type="AlphaFoldDB" id="G3H6J5"/>
<proteinExistence type="predicted"/>
<gene>
    <name evidence="1" type="ORF">I79_005957</name>
</gene>